<keyword evidence="2" id="KW-0560">Oxidoreductase</keyword>
<dbReference type="Gene3D" id="3.40.50.720">
    <property type="entry name" value="NAD(P)-binding Rossmann-like Domain"/>
    <property type="match status" value="1"/>
</dbReference>
<dbReference type="EMBL" id="JALLPJ020000227">
    <property type="protein sequence ID" value="KAL3798220.1"/>
    <property type="molecule type" value="Genomic_DNA"/>
</dbReference>
<proteinExistence type="inferred from homology"/>
<comment type="similarity">
    <text evidence="1">Belongs to the short-chain dehydrogenases/reductases (SDR) family.</text>
</comment>
<dbReference type="Proteomes" id="UP001530400">
    <property type="component" value="Unassembled WGS sequence"/>
</dbReference>
<evidence type="ECO:0000313" key="4">
    <source>
        <dbReference type="Proteomes" id="UP001530400"/>
    </source>
</evidence>
<evidence type="ECO:0000313" key="3">
    <source>
        <dbReference type="EMBL" id="KAL3798220.1"/>
    </source>
</evidence>
<dbReference type="PANTHER" id="PTHR24320:SF148">
    <property type="entry name" value="NAD(P)-BINDING ROSSMANN-FOLD SUPERFAMILY PROTEIN"/>
    <property type="match status" value="1"/>
</dbReference>
<dbReference type="SUPFAM" id="SSF51735">
    <property type="entry name" value="NAD(P)-binding Rossmann-fold domains"/>
    <property type="match status" value="1"/>
</dbReference>
<keyword evidence="4" id="KW-1185">Reference proteome</keyword>
<dbReference type="GO" id="GO:0016491">
    <property type="term" value="F:oxidoreductase activity"/>
    <property type="evidence" value="ECO:0007669"/>
    <property type="project" value="UniProtKB-KW"/>
</dbReference>
<sequence>MIMLSKRIIAAALIAISIRPLLRQLFLLNTGSLDESIGFVPLLSTEELASHVKGKRALLIGGTRGVGYGTALALAKAGAHVTVVGRSANSGSKAVSAIQAAVSSDAKVDFISGDIGTVCNSMELIQKIEESGTRYDYAVVSAATFPDWTKPLQNEDGVDKSFGIGAVGRFLMYRNMHSFMNDHSRILNVMASEGKLPVRMWDRDLASGKRNVTGLVDGILNFALGNEIMIDSLYKFDDHYAKGSFTMMSTHPGMLKTDLHRGQGLAFDIIEGVFVGLMGVSEETAGVRQTSNLLAAKLHKNELSYVDQFGFGRLRDEVSASFVDEQAEWLWSFLTTLERKSRMCGNDYQ</sequence>
<dbReference type="AlphaFoldDB" id="A0ABD3QDH0"/>
<evidence type="ECO:0000256" key="2">
    <source>
        <dbReference type="ARBA" id="ARBA00023002"/>
    </source>
</evidence>
<name>A0ABD3QDH0_9STRA</name>
<evidence type="ECO:0000256" key="1">
    <source>
        <dbReference type="ARBA" id="ARBA00006484"/>
    </source>
</evidence>
<organism evidence="3 4">
    <name type="scientific">Cyclotella atomus</name>
    <dbReference type="NCBI Taxonomy" id="382360"/>
    <lineage>
        <taxon>Eukaryota</taxon>
        <taxon>Sar</taxon>
        <taxon>Stramenopiles</taxon>
        <taxon>Ochrophyta</taxon>
        <taxon>Bacillariophyta</taxon>
        <taxon>Coscinodiscophyceae</taxon>
        <taxon>Thalassiosirophycidae</taxon>
        <taxon>Stephanodiscales</taxon>
        <taxon>Stephanodiscaceae</taxon>
        <taxon>Cyclotella</taxon>
    </lineage>
</organism>
<accession>A0ABD3QDH0</accession>
<reference evidence="3 4" key="1">
    <citation type="submission" date="2024-10" db="EMBL/GenBank/DDBJ databases">
        <title>Updated reference genomes for cyclostephanoid diatoms.</title>
        <authorList>
            <person name="Roberts W.R."/>
            <person name="Alverson A.J."/>
        </authorList>
    </citation>
    <scope>NUCLEOTIDE SEQUENCE [LARGE SCALE GENOMIC DNA]</scope>
    <source>
        <strain evidence="3 4">AJA010-31</strain>
    </source>
</reference>
<protein>
    <recommendedName>
        <fullName evidence="5">NAD(P)-binding protein</fullName>
    </recommendedName>
</protein>
<comment type="caution">
    <text evidence="3">The sequence shown here is derived from an EMBL/GenBank/DDBJ whole genome shotgun (WGS) entry which is preliminary data.</text>
</comment>
<dbReference type="InterPro" id="IPR002347">
    <property type="entry name" value="SDR_fam"/>
</dbReference>
<gene>
    <name evidence="3" type="ORF">ACHAWO_003425</name>
</gene>
<dbReference type="PANTHER" id="PTHR24320">
    <property type="entry name" value="RETINOL DEHYDROGENASE"/>
    <property type="match status" value="1"/>
</dbReference>
<dbReference type="InterPro" id="IPR036291">
    <property type="entry name" value="NAD(P)-bd_dom_sf"/>
</dbReference>
<dbReference type="Pfam" id="PF00106">
    <property type="entry name" value="adh_short"/>
    <property type="match status" value="1"/>
</dbReference>
<evidence type="ECO:0008006" key="5">
    <source>
        <dbReference type="Google" id="ProtNLM"/>
    </source>
</evidence>